<evidence type="ECO:0000256" key="1">
    <source>
        <dbReference type="SAM" id="SignalP"/>
    </source>
</evidence>
<comment type="caution">
    <text evidence="2">The sequence shown here is derived from an EMBL/GenBank/DDBJ whole genome shotgun (WGS) entry which is preliminary data.</text>
</comment>
<sequence length="464" mass="50192">MEMLDSTNKRRLLQPLLSLMSATALCLIAISPAYADSTEDLLAVVQAQSAEIATLKARVEALEKPAPVAATAPAAHTAPQAVASAADTTITWKGAPVISSADGKFSFKPRGRIHVDAWGVNSRTDGLGYASGGEVRRARLGAEGKLYGDFNYMIEVDFAGNAVSLQDVYLSYALNKSTNVIAGYHKVPITLEDQTSDNYITFIERAAYATTFAPGRGPGLSAIWSGPRGMITAGVWGENENTARAGAADQDWFLGTRASYVPWQFANGLLHVGGSAYYLMAGKDIQRFRMRERPETHLASRLIDIGLLNIDNAKFAGLEAALIQGPLHITGEWGWQWVNRMGAPSLRFDGGYAQAGWFLTGEKRAYSANAGQFGRVQPHHALTDGGSGAFELAARYSVVDLEDGGVMGGVEKNWTLGLNWYANAYMRLMVNYVRFDVARSFATRPLGLPDHKGDAFGVRAQIDW</sequence>
<keyword evidence="1" id="KW-0732">Signal</keyword>
<reference evidence="2" key="1">
    <citation type="submission" date="2022-08" db="EMBL/GenBank/DDBJ databases">
        <authorList>
            <person name="Vandamme P."/>
            <person name="Hettiarachchi A."/>
            <person name="Peeters C."/>
            <person name="Cnockaert M."/>
            <person name="Carlier A."/>
        </authorList>
    </citation>
    <scope>NUCLEOTIDE SEQUENCE</scope>
    <source>
        <strain evidence="2">LMG 31809</strain>
    </source>
</reference>
<dbReference type="Proteomes" id="UP001141619">
    <property type="component" value="Unassembled WGS sequence"/>
</dbReference>
<dbReference type="SUPFAM" id="SSF56935">
    <property type="entry name" value="Porins"/>
    <property type="match status" value="1"/>
</dbReference>
<feature type="chain" id="PRO_5040762175" evidence="1">
    <location>
        <begin position="36"/>
        <end position="464"/>
    </location>
</feature>
<dbReference type="EMBL" id="JANWOI010000003">
    <property type="protein sequence ID" value="MDA5193989.1"/>
    <property type="molecule type" value="Genomic_DNA"/>
</dbReference>
<gene>
    <name evidence="2" type="ORF">NYP16_08500</name>
</gene>
<evidence type="ECO:0000313" key="2">
    <source>
        <dbReference type="EMBL" id="MDA5193989.1"/>
    </source>
</evidence>
<name>A0A9X3TYS4_9PROT</name>
<evidence type="ECO:0000313" key="3">
    <source>
        <dbReference type="Proteomes" id="UP001141619"/>
    </source>
</evidence>
<reference evidence="2" key="2">
    <citation type="journal article" date="2023" name="Syst. Appl. Microbiol.">
        <title>Govania unica gen. nov., sp. nov., a rare biosphere bacterium that represents a novel family in the class Alphaproteobacteria.</title>
        <authorList>
            <person name="Vandamme P."/>
            <person name="Peeters C."/>
            <person name="Hettiarachchi A."/>
            <person name="Cnockaert M."/>
            <person name="Carlier A."/>
        </authorList>
    </citation>
    <scope>NUCLEOTIDE SEQUENCE</scope>
    <source>
        <strain evidence="2">LMG 31809</strain>
    </source>
</reference>
<keyword evidence="3" id="KW-1185">Reference proteome</keyword>
<dbReference type="RefSeq" id="WP_274943695.1">
    <property type="nucleotide sequence ID" value="NZ_JANWOI010000003.1"/>
</dbReference>
<dbReference type="Gene3D" id="2.40.160.10">
    <property type="entry name" value="Porin"/>
    <property type="match status" value="1"/>
</dbReference>
<proteinExistence type="predicted"/>
<dbReference type="AlphaFoldDB" id="A0A9X3TYS4"/>
<organism evidence="2 3">
    <name type="scientific">Govanella unica</name>
    <dbReference type="NCBI Taxonomy" id="2975056"/>
    <lineage>
        <taxon>Bacteria</taxon>
        <taxon>Pseudomonadati</taxon>
        <taxon>Pseudomonadota</taxon>
        <taxon>Alphaproteobacteria</taxon>
        <taxon>Emcibacterales</taxon>
        <taxon>Govanellaceae</taxon>
        <taxon>Govanella</taxon>
    </lineage>
</organism>
<dbReference type="InterPro" id="IPR010870">
    <property type="entry name" value="Porin_O/P"/>
</dbReference>
<dbReference type="Pfam" id="PF07396">
    <property type="entry name" value="Porin_O_P"/>
    <property type="match status" value="1"/>
</dbReference>
<dbReference type="InterPro" id="IPR023614">
    <property type="entry name" value="Porin_dom_sf"/>
</dbReference>
<protein>
    <submittedName>
        <fullName evidence="2">OprO/OprP family phosphate-selective porin</fullName>
    </submittedName>
</protein>
<feature type="signal peptide" evidence="1">
    <location>
        <begin position="1"/>
        <end position="35"/>
    </location>
</feature>
<accession>A0A9X3TYS4</accession>